<reference evidence="1 2" key="1">
    <citation type="journal article" date="2012" name="J. Bacteriol.">
        <title>Genome Sequence of the Bacteriocin-Producing Strain Lactococcus garvieae DCC43.</title>
        <authorList>
            <person name="Gabrielsen C."/>
            <person name="Brede D.A."/>
            <person name="Hernandez P.E."/>
            <person name="Nes I.F."/>
            <person name="Diep D.B."/>
        </authorList>
    </citation>
    <scope>NUCLEOTIDE SEQUENCE [LARGE SCALE GENOMIC DNA]</scope>
    <source>
        <strain evidence="1 2">DCC43</strain>
    </source>
</reference>
<comment type="caution">
    <text evidence="1">The sequence shown here is derived from an EMBL/GenBank/DDBJ whole genome shotgun (WGS) entry which is preliminary data.</text>
</comment>
<accession>K2PPD8</accession>
<dbReference type="eggNOG" id="ENOG50308F5">
    <property type="taxonomic scope" value="Bacteria"/>
</dbReference>
<dbReference type="PATRIC" id="fig|1231377.3.peg.393"/>
<dbReference type="EMBL" id="AMQS01000004">
    <property type="protein sequence ID" value="EKF52119.1"/>
    <property type="molecule type" value="Genomic_DNA"/>
</dbReference>
<name>K2PPD8_9LACT</name>
<proteinExistence type="predicted"/>
<organism evidence="1 2">
    <name type="scientific">Lactococcus garvieae DCC43</name>
    <dbReference type="NCBI Taxonomy" id="1231377"/>
    <lineage>
        <taxon>Bacteria</taxon>
        <taxon>Bacillati</taxon>
        <taxon>Bacillota</taxon>
        <taxon>Bacilli</taxon>
        <taxon>Lactobacillales</taxon>
        <taxon>Streptococcaceae</taxon>
        <taxon>Lactococcus</taxon>
    </lineage>
</organism>
<evidence type="ECO:0000313" key="2">
    <source>
        <dbReference type="Proteomes" id="UP000006787"/>
    </source>
</evidence>
<dbReference type="AlphaFoldDB" id="K2PPD8"/>
<sequence>MLGFGIHAVGADEGHTQKLIVVKYGLSQNSNGFSQKQTDNSGLKINNIIVDDLGNQLKTVPNITYTVQKIIPSGVNPILVSDYSTYTEVGAPLKIVTDQKGVASVILEDGNYILE</sequence>
<evidence type="ECO:0000313" key="1">
    <source>
        <dbReference type="EMBL" id="EKF52119.1"/>
    </source>
</evidence>
<protein>
    <submittedName>
        <fullName evidence="1">Uncharacterized protein</fullName>
    </submittedName>
</protein>
<dbReference type="Proteomes" id="UP000006787">
    <property type="component" value="Unassembled WGS sequence"/>
</dbReference>
<gene>
    <name evidence="1" type="ORF">C426_0392</name>
</gene>